<proteinExistence type="predicted"/>
<protein>
    <submittedName>
        <fullName evidence="1">Histidine biosynthesis protein</fullName>
    </submittedName>
</protein>
<gene>
    <name evidence="1" type="ORF">D2917_30875</name>
</gene>
<dbReference type="RefSeq" id="WP_151072937.1">
    <property type="nucleotide sequence ID" value="NZ_CP032520.1"/>
</dbReference>
<evidence type="ECO:0000313" key="2">
    <source>
        <dbReference type="Proteomes" id="UP000325743"/>
    </source>
</evidence>
<dbReference type="GO" id="GO:0003677">
    <property type="term" value="F:DNA binding"/>
    <property type="evidence" value="ECO:0007669"/>
    <property type="project" value="InterPro"/>
</dbReference>
<reference evidence="1 2" key="1">
    <citation type="submission" date="2018-09" db="EMBL/GenBank/DDBJ databases">
        <title>Complete genome sequence of Cupriavidus oxalaticus T2, a bacterium capable of phenol tolerance and degradation.</title>
        <authorList>
            <person name="Yan J."/>
        </authorList>
    </citation>
    <scope>NUCLEOTIDE SEQUENCE [LARGE SCALE GENOMIC DNA]</scope>
    <source>
        <strain evidence="1 2">T2</strain>
        <plasmid evidence="1 2">unnamed1</plasmid>
    </source>
</reference>
<sequence>MPLALLQDSDTQVLRERAETILWIKTQMARYGLHLADLQNAGCFSEGVSLANASARPICFRDAYGHAWDGYGDLPDWLQRAVDAGQSIEHFRVKRIVRLSRL</sequence>
<evidence type="ECO:0000313" key="1">
    <source>
        <dbReference type="EMBL" id="QEZ48693.1"/>
    </source>
</evidence>
<organism evidence="1 2">
    <name type="scientific">Cupriavidus oxalaticus</name>
    <dbReference type="NCBI Taxonomy" id="96344"/>
    <lineage>
        <taxon>Bacteria</taxon>
        <taxon>Pseudomonadati</taxon>
        <taxon>Pseudomonadota</taxon>
        <taxon>Betaproteobacteria</taxon>
        <taxon>Burkholderiales</taxon>
        <taxon>Burkholderiaceae</taxon>
        <taxon>Cupriavidus</taxon>
    </lineage>
</organism>
<dbReference type="Proteomes" id="UP000325743">
    <property type="component" value="Plasmid unnamed1"/>
</dbReference>
<dbReference type="EMBL" id="CP032520">
    <property type="protein sequence ID" value="QEZ48693.1"/>
    <property type="molecule type" value="Genomic_DNA"/>
</dbReference>
<name>A0A5P3VT17_9BURK</name>
<keyword evidence="1" id="KW-0614">Plasmid</keyword>
<dbReference type="Gene3D" id="4.10.430.10">
    <property type="entry name" value="Histone-like protein H-NS, C-terminal domain"/>
    <property type="match status" value="1"/>
</dbReference>
<geneLocation type="plasmid" evidence="1">
    <name>unnamed1</name>
</geneLocation>
<dbReference type="InterPro" id="IPR037150">
    <property type="entry name" value="H-NS_C_dom_sf"/>
</dbReference>
<accession>A0A5P3VT17</accession>
<dbReference type="AlphaFoldDB" id="A0A5P3VT17"/>
<dbReference type="SUPFAM" id="SSF81273">
    <property type="entry name" value="H-NS histone-like proteins"/>
    <property type="match status" value="1"/>
</dbReference>